<dbReference type="SMART" id="SM00342">
    <property type="entry name" value="HTH_ARAC"/>
    <property type="match status" value="1"/>
</dbReference>
<accession>A0A4R2PBY7</accession>
<dbReference type="InterPro" id="IPR018060">
    <property type="entry name" value="HTH_AraC"/>
</dbReference>
<dbReference type="PANTHER" id="PTHR47893:SF1">
    <property type="entry name" value="REGULATORY PROTEIN PCHR"/>
    <property type="match status" value="1"/>
</dbReference>
<evidence type="ECO:0000259" key="4">
    <source>
        <dbReference type="PROSITE" id="PS01124"/>
    </source>
</evidence>
<dbReference type="Gene3D" id="1.10.10.60">
    <property type="entry name" value="Homeodomain-like"/>
    <property type="match status" value="1"/>
</dbReference>
<reference evidence="5 6" key="1">
    <citation type="submission" date="2019-03" db="EMBL/GenBank/DDBJ databases">
        <title>Genomic Encyclopedia of Type Strains, Phase IV (KMG-IV): sequencing the most valuable type-strain genomes for metagenomic binning, comparative biology and taxonomic classification.</title>
        <authorList>
            <person name="Goeker M."/>
        </authorList>
    </citation>
    <scope>NUCLEOTIDE SEQUENCE [LARGE SCALE GENOMIC DNA]</scope>
    <source>
        <strain evidence="5 6">DSM 2132</strain>
    </source>
</reference>
<evidence type="ECO:0000256" key="2">
    <source>
        <dbReference type="ARBA" id="ARBA00023125"/>
    </source>
</evidence>
<keyword evidence="6" id="KW-1185">Reference proteome</keyword>
<dbReference type="InterPro" id="IPR053142">
    <property type="entry name" value="PchR_regulatory_protein"/>
</dbReference>
<dbReference type="GO" id="GO:0043565">
    <property type="term" value="F:sequence-specific DNA binding"/>
    <property type="evidence" value="ECO:0007669"/>
    <property type="project" value="InterPro"/>
</dbReference>
<dbReference type="OrthoDB" id="6670788at2"/>
<dbReference type="SUPFAM" id="SSF46689">
    <property type="entry name" value="Homeodomain-like"/>
    <property type="match status" value="1"/>
</dbReference>
<dbReference type="InterPro" id="IPR018062">
    <property type="entry name" value="HTH_AraC-typ_CS"/>
</dbReference>
<dbReference type="PROSITE" id="PS00041">
    <property type="entry name" value="HTH_ARAC_FAMILY_1"/>
    <property type="match status" value="1"/>
</dbReference>
<organism evidence="5 6">
    <name type="scientific">Rhodothalassium salexigens DSM 2132</name>
    <dbReference type="NCBI Taxonomy" id="1188247"/>
    <lineage>
        <taxon>Bacteria</taxon>
        <taxon>Pseudomonadati</taxon>
        <taxon>Pseudomonadota</taxon>
        <taxon>Alphaproteobacteria</taxon>
        <taxon>Rhodothalassiales</taxon>
        <taxon>Rhodothalassiaceae</taxon>
        <taxon>Rhodothalassium</taxon>
    </lineage>
</organism>
<gene>
    <name evidence="5" type="ORF">EV659_109155</name>
</gene>
<evidence type="ECO:0000256" key="3">
    <source>
        <dbReference type="ARBA" id="ARBA00023163"/>
    </source>
</evidence>
<dbReference type="PROSITE" id="PS01124">
    <property type="entry name" value="HTH_ARAC_FAMILY_2"/>
    <property type="match status" value="1"/>
</dbReference>
<name>A0A4R2PBY7_RHOSA</name>
<keyword evidence="3" id="KW-0804">Transcription</keyword>
<dbReference type="InterPro" id="IPR009057">
    <property type="entry name" value="Homeodomain-like_sf"/>
</dbReference>
<evidence type="ECO:0000313" key="6">
    <source>
        <dbReference type="Proteomes" id="UP000295399"/>
    </source>
</evidence>
<dbReference type="Proteomes" id="UP000295399">
    <property type="component" value="Unassembled WGS sequence"/>
</dbReference>
<dbReference type="EMBL" id="SLXO01000009">
    <property type="protein sequence ID" value="TCP32660.1"/>
    <property type="molecule type" value="Genomic_DNA"/>
</dbReference>
<dbReference type="InParanoid" id="A0A4R2PBY7"/>
<protein>
    <submittedName>
        <fullName evidence="5">AraC-like DNA-binding protein</fullName>
    </submittedName>
</protein>
<evidence type="ECO:0000313" key="5">
    <source>
        <dbReference type="EMBL" id="TCP32660.1"/>
    </source>
</evidence>
<dbReference type="GO" id="GO:0003700">
    <property type="term" value="F:DNA-binding transcription factor activity"/>
    <property type="evidence" value="ECO:0007669"/>
    <property type="project" value="InterPro"/>
</dbReference>
<dbReference type="Pfam" id="PF12833">
    <property type="entry name" value="HTH_18"/>
    <property type="match status" value="1"/>
</dbReference>
<dbReference type="AlphaFoldDB" id="A0A4R2PBY7"/>
<evidence type="ECO:0000256" key="1">
    <source>
        <dbReference type="ARBA" id="ARBA00023015"/>
    </source>
</evidence>
<sequence length="291" mass="31362">MGFQAFGPVAIGDGAVLDGWGVRLGVGVMAVYGRLALANPIEPSLTEPFSGLVAYVPDFGVTQARLAGMPEVMRIAPGRAYFYATNQTPYLAQMAEPGRYSGVKMVFEAAALSQVQTPTARLYCQNPDRPVFAEMPVGRPLVERVAALPKAVPQALSDQLRLLADLHRIAGDLLADWVTVERTGAASPAPELDAQIDAADRYLKENLAAPPSVLALANQVGLNHMTMKRGFHRLFGTTVYGRLRYWRMQRACELLQAGASVLDTALAVGYANPSKFAAAYRRETGRNPSQG</sequence>
<keyword evidence="1" id="KW-0805">Transcription regulation</keyword>
<comment type="caution">
    <text evidence="5">The sequence shown here is derived from an EMBL/GenBank/DDBJ whole genome shotgun (WGS) entry which is preliminary data.</text>
</comment>
<feature type="domain" description="HTH araC/xylS-type" evidence="4">
    <location>
        <begin position="197"/>
        <end position="291"/>
    </location>
</feature>
<keyword evidence="2 5" id="KW-0238">DNA-binding</keyword>
<dbReference type="PANTHER" id="PTHR47893">
    <property type="entry name" value="REGULATORY PROTEIN PCHR"/>
    <property type="match status" value="1"/>
</dbReference>
<proteinExistence type="predicted"/>